<proteinExistence type="predicted"/>
<feature type="transmembrane region" description="Helical" evidence="1">
    <location>
        <begin position="120"/>
        <end position="139"/>
    </location>
</feature>
<keyword evidence="1" id="KW-0812">Transmembrane</keyword>
<gene>
    <name evidence="2" type="ORF">MNBD_IGNAVI01-981</name>
</gene>
<feature type="transmembrane region" description="Helical" evidence="1">
    <location>
        <begin position="7"/>
        <end position="29"/>
    </location>
</feature>
<reference evidence="2" key="1">
    <citation type="submission" date="2018-06" db="EMBL/GenBank/DDBJ databases">
        <authorList>
            <person name="Zhirakovskaya E."/>
        </authorList>
    </citation>
    <scope>NUCLEOTIDE SEQUENCE</scope>
</reference>
<protein>
    <submittedName>
        <fullName evidence="2">Uncharacterized protein</fullName>
    </submittedName>
</protein>
<keyword evidence="1" id="KW-1133">Transmembrane helix</keyword>
<evidence type="ECO:0000313" key="2">
    <source>
        <dbReference type="EMBL" id="VAX29498.1"/>
    </source>
</evidence>
<sequence length="290" mass="33525">MTKRVHIVYISFFIIVFISTLVVIVSFGYDYYSTPLTERFFQEDYNLLKPSGSIGHGFGIIGTTLIVIGVASYVIRKRVKRFARLGLLKHWLEFHIFLCTLGPLLVLFHTAFKFGGIVSISFWSMIAVVLSGIIGRYIYLQIPRSIDGVELSFEESRELNFDLSHQLRQKYNLDGSIIDKLDNYSDNESRAINILSLLPIMIKGFWVDRDALSEITKSLKKSSVPRKNINEVKKMCKAKLKLNRRLSLLKTTQKLFSYWHIVHFPFAILMLVIMVVHVAITIVFGYRWIF</sequence>
<dbReference type="EMBL" id="UOGD01000453">
    <property type="protein sequence ID" value="VAX29498.1"/>
    <property type="molecule type" value="Genomic_DNA"/>
</dbReference>
<feature type="transmembrane region" description="Helical" evidence="1">
    <location>
        <begin position="264"/>
        <end position="289"/>
    </location>
</feature>
<evidence type="ECO:0000256" key="1">
    <source>
        <dbReference type="SAM" id="Phobius"/>
    </source>
</evidence>
<feature type="transmembrane region" description="Helical" evidence="1">
    <location>
        <begin position="54"/>
        <end position="75"/>
    </location>
</feature>
<accession>A0A3B1D0B4</accession>
<feature type="transmembrane region" description="Helical" evidence="1">
    <location>
        <begin position="96"/>
        <end position="114"/>
    </location>
</feature>
<name>A0A3B1D0B4_9ZZZZ</name>
<keyword evidence="1" id="KW-0472">Membrane</keyword>
<dbReference type="AlphaFoldDB" id="A0A3B1D0B4"/>
<organism evidence="2">
    <name type="scientific">hydrothermal vent metagenome</name>
    <dbReference type="NCBI Taxonomy" id="652676"/>
    <lineage>
        <taxon>unclassified sequences</taxon>
        <taxon>metagenomes</taxon>
        <taxon>ecological metagenomes</taxon>
    </lineage>
</organism>